<dbReference type="PANTHER" id="PTHR43094:SF1">
    <property type="entry name" value="AMINOTRANSFERASE CLASS-III"/>
    <property type="match status" value="1"/>
</dbReference>
<evidence type="ECO:0000256" key="2">
    <source>
        <dbReference type="ARBA" id="ARBA00008954"/>
    </source>
</evidence>
<evidence type="ECO:0000256" key="4">
    <source>
        <dbReference type="RuleBase" id="RU003560"/>
    </source>
</evidence>
<keyword evidence="3 4" id="KW-0663">Pyridoxal phosphate</keyword>
<sequence>MNAIPHPNDLRPIIEADRRHVWHHMLQHKPLETNDPRIIVEGKGLKVWDAAGREYLDALSGGVWTVNVGYGRTSIADAVRDQLVKLNYFAQSAGSIPGSLFAEKLLEKMPGLSRVYFNNSGSEANEKVFKMVRQIAERHHGGKKWKILYRERDYHGTTIGTLAASGQLQRAAMYGPYPDGFVMVPHCLEYRKQWDVENYDERAADAIEEVILREGPDTIGLLCLEPVTAGGGVIVPPEGYWPRVQEICRKYDILLHIDEVVCGLGRTGTWFGYQNFGVQPDFVTMAKGVASGYAAISCTVTTEAVFEKFKDDADPMAHFRDISTFGGCTAGPTAALENMRIIEDEGLLDNCLAMGARLRGNLEALKEKHAVIGDVRGLGLFQGAELVKDRATKEPVDEKSVARVIAEAGARGVMIGASNRSIPGLNNTLCLAPALVVSAAEIDAITAAIDGALTAVFG</sequence>
<gene>
    <name evidence="5" type="ORF">NS226_09610</name>
</gene>
<name>A0A175R991_9HYPH</name>
<comment type="cofactor">
    <cofactor evidence="1">
        <name>pyridoxal 5'-phosphate</name>
        <dbReference type="ChEBI" id="CHEBI:597326"/>
    </cofactor>
</comment>
<evidence type="ECO:0000256" key="3">
    <source>
        <dbReference type="ARBA" id="ARBA00022898"/>
    </source>
</evidence>
<evidence type="ECO:0000313" key="5">
    <source>
        <dbReference type="EMBL" id="KTQ95925.1"/>
    </source>
</evidence>
<dbReference type="OrthoDB" id="7911808at2"/>
<dbReference type="GO" id="GO:0030170">
    <property type="term" value="F:pyridoxal phosphate binding"/>
    <property type="evidence" value="ECO:0007669"/>
    <property type="project" value="InterPro"/>
</dbReference>
<keyword evidence="5" id="KW-0032">Aminotransferase</keyword>
<proteinExistence type="inferred from homology"/>
<evidence type="ECO:0000313" key="6">
    <source>
        <dbReference type="Proteomes" id="UP000078272"/>
    </source>
</evidence>
<dbReference type="STRING" id="401562.NS365_07920"/>
<dbReference type="GO" id="GO:0008483">
    <property type="term" value="F:transaminase activity"/>
    <property type="evidence" value="ECO:0007669"/>
    <property type="project" value="UniProtKB-KW"/>
</dbReference>
<protein>
    <submittedName>
        <fullName evidence="5">Taurine--pyruvate aminotransferase</fullName>
    </submittedName>
</protein>
<dbReference type="InterPro" id="IPR015422">
    <property type="entry name" value="PyrdxlP-dep_Trfase_small"/>
</dbReference>
<dbReference type="InterPro" id="IPR005814">
    <property type="entry name" value="Aminotrans_3"/>
</dbReference>
<dbReference type="SUPFAM" id="SSF53383">
    <property type="entry name" value="PLP-dependent transferases"/>
    <property type="match status" value="1"/>
</dbReference>
<dbReference type="Gene3D" id="3.90.1150.10">
    <property type="entry name" value="Aspartate Aminotransferase, domain 1"/>
    <property type="match status" value="1"/>
</dbReference>
<comment type="caution">
    <text evidence="5">The sequence shown here is derived from an EMBL/GenBank/DDBJ whole genome shotgun (WGS) entry which is preliminary data.</text>
</comment>
<dbReference type="Pfam" id="PF00202">
    <property type="entry name" value="Aminotran_3"/>
    <property type="match status" value="1"/>
</dbReference>
<dbReference type="PATRIC" id="fig|401562.3.peg.1333"/>
<dbReference type="PIRSF" id="PIRSF000521">
    <property type="entry name" value="Transaminase_4ab_Lys_Orn"/>
    <property type="match status" value="1"/>
</dbReference>
<dbReference type="CDD" id="cd00610">
    <property type="entry name" value="OAT_like"/>
    <property type="match status" value="1"/>
</dbReference>
<dbReference type="EMBL" id="LDPZ01000019">
    <property type="protein sequence ID" value="KTQ95925.1"/>
    <property type="molecule type" value="Genomic_DNA"/>
</dbReference>
<dbReference type="InterPro" id="IPR049704">
    <property type="entry name" value="Aminotrans_3_PPA_site"/>
</dbReference>
<dbReference type="Proteomes" id="UP000078272">
    <property type="component" value="Unassembled WGS sequence"/>
</dbReference>
<dbReference type="PROSITE" id="PS00600">
    <property type="entry name" value="AA_TRANSFER_CLASS_3"/>
    <property type="match status" value="1"/>
</dbReference>
<reference evidence="5 6" key="1">
    <citation type="journal article" date="2016" name="Front. Microbiol.">
        <title>Genomic Resource of Rice Seed Associated Bacteria.</title>
        <authorList>
            <person name="Midha S."/>
            <person name="Bansal K."/>
            <person name="Sharma S."/>
            <person name="Kumar N."/>
            <person name="Patil P.P."/>
            <person name="Chaudhry V."/>
            <person name="Patil P.B."/>
        </authorList>
    </citation>
    <scope>NUCLEOTIDE SEQUENCE [LARGE SCALE GENOMIC DNA]</scope>
    <source>
        <strain evidence="5 6">NS226</strain>
    </source>
</reference>
<dbReference type="InterPro" id="IPR015421">
    <property type="entry name" value="PyrdxlP-dep_Trfase_major"/>
</dbReference>
<dbReference type="AlphaFoldDB" id="A0A175R991"/>
<keyword evidence="5" id="KW-0808">Transferase</keyword>
<keyword evidence="5" id="KW-0670">Pyruvate</keyword>
<dbReference type="Gene3D" id="3.40.640.10">
    <property type="entry name" value="Type I PLP-dependent aspartate aminotransferase-like (Major domain)"/>
    <property type="match status" value="1"/>
</dbReference>
<dbReference type="InterPro" id="IPR015424">
    <property type="entry name" value="PyrdxlP-dep_Trfase"/>
</dbReference>
<dbReference type="RefSeq" id="WP_058634809.1">
    <property type="nucleotide sequence ID" value="NZ_LDPZ01000019.1"/>
</dbReference>
<accession>A0A175R991</accession>
<organism evidence="5 6">
    <name type="scientific">Aureimonas ureilytica</name>
    <dbReference type="NCBI Taxonomy" id="401562"/>
    <lineage>
        <taxon>Bacteria</taxon>
        <taxon>Pseudomonadati</taxon>
        <taxon>Pseudomonadota</taxon>
        <taxon>Alphaproteobacteria</taxon>
        <taxon>Hyphomicrobiales</taxon>
        <taxon>Aurantimonadaceae</taxon>
        <taxon>Aureimonas</taxon>
    </lineage>
</organism>
<dbReference type="PANTHER" id="PTHR43094">
    <property type="entry name" value="AMINOTRANSFERASE"/>
    <property type="match status" value="1"/>
</dbReference>
<evidence type="ECO:0000256" key="1">
    <source>
        <dbReference type="ARBA" id="ARBA00001933"/>
    </source>
</evidence>
<comment type="similarity">
    <text evidence="2 4">Belongs to the class-III pyridoxal-phosphate-dependent aminotransferase family.</text>
</comment>